<dbReference type="GO" id="GO:0003700">
    <property type="term" value="F:DNA-binding transcription factor activity"/>
    <property type="evidence" value="ECO:0007669"/>
    <property type="project" value="TreeGrafter"/>
</dbReference>
<dbReference type="GO" id="GO:0000976">
    <property type="term" value="F:transcription cis-regulatory region binding"/>
    <property type="evidence" value="ECO:0007669"/>
    <property type="project" value="TreeGrafter"/>
</dbReference>
<organism evidence="6 7">
    <name type="scientific">Comamonas koreensis</name>
    <dbReference type="NCBI Taxonomy" id="160825"/>
    <lineage>
        <taxon>Bacteria</taxon>
        <taxon>Pseudomonadati</taxon>
        <taxon>Pseudomonadota</taxon>
        <taxon>Betaproteobacteria</taxon>
        <taxon>Burkholderiales</taxon>
        <taxon>Comamonadaceae</taxon>
        <taxon>Comamonas</taxon>
    </lineage>
</organism>
<dbReference type="Gene3D" id="1.10.10.60">
    <property type="entry name" value="Homeodomain-like"/>
    <property type="match status" value="1"/>
</dbReference>
<accession>A0AAW4Y341</accession>
<evidence type="ECO:0000256" key="4">
    <source>
        <dbReference type="PROSITE-ProRule" id="PRU00335"/>
    </source>
</evidence>
<dbReference type="PANTHER" id="PTHR30055:SF234">
    <property type="entry name" value="HTH-TYPE TRANSCRIPTIONAL REGULATOR BETI"/>
    <property type="match status" value="1"/>
</dbReference>
<dbReference type="PROSITE" id="PS50977">
    <property type="entry name" value="HTH_TETR_2"/>
    <property type="match status" value="1"/>
</dbReference>
<dbReference type="InterPro" id="IPR050109">
    <property type="entry name" value="HTH-type_TetR-like_transc_reg"/>
</dbReference>
<dbReference type="EMBL" id="JAJNCT010000034">
    <property type="protein sequence ID" value="MCD2167823.1"/>
    <property type="molecule type" value="Genomic_DNA"/>
</dbReference>
<evidence type="ECO:0000256" key="3">
    <source>
        <dbReference type="ARBA" id="ARBA00023163"/>
    </source>
</evidence>
<dbReference type="InterPro" id="IPR001647">
    <property type="entry name" value="HTH_TetR"/>
</dbReference>
<proteinExistence type="predicted"/>
<dbReference type="Pfam" id="PF00440">
    <property type="entry name" value="TetR_N"/>
    <property type="match status" value="1"/>
</dbReference>
<dbReference type="SUPFAM" id="SSF46689">
    <property type="entry name" value="Homeodomain-like"/>
    <property type="match status" value="1"/>
</dbReference>
<evidence type="ECO:0000256" key="2">
    <source>
        <dbReference type="ARBA" id="ARBA00023125"/>
    </source>
</evidence>
<evidence type="ECO:0000313" key="7">
    <source>
        <dbReference type="Proteomes" id="UP001199260"/>
    </source>
</evidence>
<sequence>MNARSAIKEQIQRVREEAIVTAVNRLLATKGYDAMTVDEVAAEAGMAKASLYKLFTSKEELAGAAMVGVLDRALAFVDGLRSAADEAAESGQPMAALEQLKAVVRWAMRTQLEGQMPSLPAQNSNLSASLQSNDAYMDRLIALSNRLSIWITEAQTGGQLPAALPAELVLYTLFARACDPVLGLLKESGQYSDDQIIEWVTGTTFHGLAGPAAAPGATAAPIA</sequence>
<dbReference type="Gene3D" id="1.10.357.10">
    <property type="entry name" value="Tetracycline Repressor, domain 2"/>
    <property type="match status" value="1"/>
</dbReference>
<dbReference type="PANTHER" id="PTHR30055">
    <property type="entry name" value="HTH-TYPE TRANSCRIPTIONAL REGULATOR RUTR"/>
    <property type="match status" value="1"/>
</dbReference>
<comment type="caution">
    <text evidence="6">The sequence shown here is derived from an EMBL/GenBank/DDBJ whole genome shotgun (WGS) entry which is preliminary data.</text>
</comment>
<feature type="DNA-binding region" description="H-T-H motif" evidence="4">
    <location>
        <begin position="36"/>
        <end position="55"/>
    </location>
</feature>
<dbReference type="AlphaFoldDB" id="A0AAW4Y341"/>
<evidence type="ECO:0000256" key="1">
    <source>
        <dbReference type="ARBA" id="ARBA00023015"/>
    </source>
</evidence>
<keyword evidence="2 4" id="KW-0238">DNA-binding</keyword>
<keyword evidence="7" id="KW-1185">Reference proteome</keyword>
<evidence type="ECO:0000259" key="5">
    <source>
        <dbReference type="PROSITE" id="PS50977"/>
    </source>
</evidence>
<reference evidence="6 7" key="1">
    <citation type="submission" date="2021-11" db="EMBL/GenBank/DDBJ databases">
        <title>Genome sequence.</title>
        <authorList>
            <person name="Sun Q."/>
        </authorList>
    </citation>
    <scope>NUCLEOTIDE SEQUENCE [LARGE SCALE GENOMIC DNA]</scope>
    <source>
        <strain evidence="6 7">KCTC 12005</strain>
    </source>
</reference>
<evidence type="ECO:0000313" key="6">
    <source>
        <dbReference type="EMBL" id="MCD2167823.1"/>
    </source>
</evidence>
<dbReference type="Proteomes" id="UP001199260">
    <property type="component" value="Unassembled WGS sequence"/>
</dbReference>
<dbReference type="PRINTS" id="PR00455">
    <property type="entry name" value="HTHTETR"/>
</dbReference>
<protein>
    <submittedName>
        <fullName evidence="6">TetR/AcrR family transcriptional regulator</fullName>
    </submittedName>
</protein>
<dbReference type="InterPro" id="IPR009057">
    <property type="entry name" value="Homeodomain-like_sf"/>
</dbReference>
<keyword evidence="3" id="KW-0804">Transcription</keyword>
<keyword evidence="1" id="KW-0805">Transcription regulation</keyword>
<dbReference type="RefSeq" id="WP_230780588.1">
    <property type="nucleotide sequence ID" value="NZ_JAJNCT010000034.1"/>
</dbReference>
<gene>
    <name evidence="6" type="ORF">LPW39_22120</name>
</gene>
<name>A0AAW4Y341_9BURK</name>
<feature type="domain" description="HTH tetR-type" evidence="5">
    <location>
        <begin position="13"/>
        <end position="73"/>
    </location>
</feature>